<dbReference type="EMBL" id="QKXF01000086">
    <property type="protein sequence ID" value="RQM17934.1"/>
    <property type="molecule type" value="Genomic_DNA"/>
</dbReference>
<feature type="compositionally biased region" description="Basic and acidic residues" evidence="1">
    <location>
        <begin position="745"/>
        <end position="759"/>
    </location>
</feature>
<name>A0A3M6V859_9STRA</name>
<evidence type="ECO:0008006" key="6">
    <source>
        <dbReference type="Google" id="ProtNLM"/>
    </source>
</evidence>
<evidence type="ECO:0000313" key="5">
    <source>
        <dbReference type="Proteomes" id="UP000286097"/>
    </source>
</evidence>
<dbReference type="AlphaFoldDB" id="A0A3M6V859"/>
<dbReference type="PANTHER" id="PTHR14633">
    <property type="entry name" value="LITTLE ELONGATION COMPLEX SUBUNIT 2"/>
    <property type="match status" value="1"/>
</dbReference>
<dbReference type="VEuPathDB" id="FungiDB:DD237_002649"/>
<organism evidence="2 4">
    <name type="scientific">Peronospora effusa</name>
    <dbReference type="NCBI Taxonomy" id="542832"/>
    <lineage>
        <taxon>Eukaryota</taxon>
        <taxon>Sar</taxon>
        <taxon>Stramenopiles</taxon>
        <taxon>Oomycota</taxon>
        <taxon>Peronosporomycetes</taxon>
        <taxon>Peronosporales</taxon>
        <taxon>Peronosporaceae</taxon>
        <taxon>Peronospora</taxon>
    </lineage>
</organism>
<reference evidence="4 5" key="1">
    <citation type="submission" date="2018-06" db="EMBL/GenBank/DDBJ databases">
        <title>Comparative genomics of downy mildews reveals potential adaptations to biotrophy.</title>
        <authorList>
            <person name="Fletcher K."/>
            <person name="Klosterman S.J."/>
            <person name="Derevnina L."/>
            <person name="Martin F."/>
            <person name="Koike S."/>
            <person name="Reyes Chin-Wo S."/>
            <person name="Mou B."/>
            <person name="Michelmore R."/>
        </authorList>
    </citation>
    <scope>NUCLEOTIDE SEQUENCE [LARGE SCALE GENOMIC DNA]</scope>
    <source>
        <strain evidence="3 5">R13</strain>
        <strain evidence="2 4">R14</strain>
    </source>
</reference>
<dbReference type="GO" id="GO:0042796">
    <property type="term" value="P:snRNA transcription by RNA polymerase III"/>
    <property type="evidence" value="ECO:0007669"/>
    <property type="project" value="TreeGrafter"/>
</dbReference>
<evidence type="ECO:0000256" key="1">
    <source>
        <dbReference type="SAM" id="MobiDB-lite"/>
    </source>
</evidence>
<evidence type="ECO:0000313" key="3">
    <source>
        <dbReference type="EMBL" id="RQM17934.1"/>
    </source>
</evidence>
<protein>
    <recommendedName>
        <fullName evidence="6">Little elongation complex subunit 2 C-terminal domain-containing protein</fullName>
    </recommendedName>
</protein>
<evidence type="ECO:0000313" key="4">
    <source>
        <dbReference type="Proteomes" id="UP000282087"/>
    </source>
</evidence>
<dbReference type="Proteomes" id="UP000286097">
    <property type="component" value="Unassembled WGS sequence"/>
</dbReference>
<dbReference type="GO" id="GO:0042795">
    <property type="term" value="P:snRNA transcription by RNA polymerase II"/>
    <property type="evidence" value="ECO:0007669"/>
    <property type="project" value="TreeGrafter"/>
</dbReference>
<evidence type="ECO:0000313" key="2">
    <source>
        <dbReference type="EMBL" id="RMX62133.1"/>
    </source>
</evidence>
<accession>A0A3M6V859</accession>
<dbReference type="PANTHER" id="PTHR14633:SF3">
    <property type="entry name" value="LITTLE ELONGATION COMPLEX SUBUNIT 2"/>
    <property type="match status" value="1"/>
</dbReference>
<dbReference type="Proteomes" id="UP000282087">
    <property type="component" value="Unassembled WGS sequence"/>
</dbReference>
<proteinExistence type="predicted"/>
<dbReference type="GO" id="GO:0045945">
    <property type="term" value="P:positive regulation of transcription by RNA polymerase III"/>
    <property type="evidence" value="ECO:0007669"/>
    <property type="project" value="TreeGrafter"/>
</dbReference>
<keyword evidence="4" id="KW-1185">Reference proteome</keyword>
<gene>
    <name evidence="3" type="ORF">DD237_002649</name>
    <name evidence="2" type="ORF">DD238_004717</name>
</gene>
<feature type="region of interest" description="Disordered" evidence="1">
    <location>
        <begin position="745"/>
        <end position="766"/>
    </location>
</feature>
<dbReference type="EMBL" id="QLLG01000807">
    <property type="protein sequence ID" value="RMX62133.1"/>
    <property type="molecule type" value="Genomic_DNA"/>
</dbReference>
<sequence>MDTTSSLSTFTVPRKLLTGHKRHADASIDRPPSFFLTFNDFATFSIRGDVQESRFYNDLEMHRRTLVTTKDPSHVTRQKSSGINIKRTTHHLFQLLMEAIKTSRIQIPAQKKIELENARRRISSFSVSEHEQYLMLQCSLFQAQQRGLPEVLALGTKEAKQWQKMKVKVEREQVEFCRMMTKGLAFEAAVHENQVSSFAASWYNAMLTQCWNDIYRLYPRWFDPCMDITLPKDGVSNGLTWAEIETKKVATRGVCCTIDVTKLVSGQTLKSTTNESDGLTLDVALPRQVISTDGQAVQLMETYDCDIAISSSTLVALFDSDTSTRFAHVPVGWGVPMKSRASVDGNVSTKKRIYLDRPLPGSNPGTREKVAEAGRSALLSRFEAESVLEGSTGGRTVYHIWQLNEKRILVRSTTHMHMIAPTLSGGASSSSNMLQDEQHKKQATAPLSVFVKPDYHLLGVEEQLTTSERCRFWFHSWLRGGSTVLVARVNPKRDIISSWKTYSPTSLIFGDKSEQCLPPECFDPSSKFEWLSMLFAGLVDLPVGNYLLRPKDACGPSTFGKQRDGVEILMATTEPGVETSAIDLYSFMPKTSDDGVAVSSNIPPVLPAWNLCDRIPYTFRTGMYCLPFLLDGVCPSVSMDKNCEHVHLHLPEQRGSRKTKRWRFENYTNLLKKTTATTKSKVMKYPKRVTLKSGFCGEDKTPPLVITTTNLYTPVHCSKRPSECSLPHLTLHQILERLADEIIRTERKNRGGQKKENRRPYKKSVG</sequence>
<comment type="caution">
    <text evidence="2">The sequence shown here is derived from an EMBL/GenBank/DDBJ whole genome shotgun (WGS) entry which is preliminary data.</text>
</comment>